<dbReference type="AlphaFoldDB" id="A0A9N9KPU4"/>
<keyword evidence="3" id="KW-1185">Reference proteome</keyword>
<sequence>MLREFSSKGWRPTRRAQRCLSLSVVFAVIILFVLYEVPWNKHTELEVSYNYRGVFHYNSKAEDGMPNLPFKNSAVRKSTDEVWFDTEPRPQGIVRGNTVFLWDLSMGIRSYWSHERHPDGTFSGFGISETRLRLNRLGDDAFASCE</sequence>
<name>A0A9N9KPU4_9HELO</name>
<keyword evidence="1" id="KW-0812">Transmembrane</keyword>
<dbReference type="Proteomes" id="UP000696280">
    <property type="component" value="Unassembled WGS sequence"/>
</dbReference>
<evidence type="ECO:0000313" key="3">
    <source>
        <dbReference type="Proteomes" id="UP000696280"/>
    </source>
</evidence>
<reference evidence="2" key="1">
    <citation type="submission" date="2021-07" db="EMBL/GenBank/DDBJ databases">
        <authorList>
            <person name="Durling M."/>
        </authorList>
    </citation>
    <scope>NUCLEOTIDE SEQUENCE</scope>
</reference>
<keyword evidence="1" id="KW-1133">Transmembrane helix</keyword>
<evidence type="ECO:0000313" key="2">
    <source>
        <dbReference type="EMBL" id="CAG8951835.1"/>
    </source>
</evidence>
<accession>A0A9N9KPU4</accession>
<dbReference type="EMBL" id="CAJVRL010000044">
    <property type="protein sequence ID" value="CAG8951835.1"/>
    <property type="molecule type" value="Genomic_DNA"/>
</dbReference>
<dbReference type="OrthoDB" id="3525487at2759"/>
<feature type="transmembrane region" description="Helical" evidence="1">
    <location>
        <begin position="20"/>
        <end position="39"/>
    </location>
</feature>
<comment type="caution">
    <text evidence="2">The sequence shown here is derived from an EMBL/GenBank/DDBJ whole genome shotgun (WGS) entry which is preliminary data.</text>
</comment>
<evidence type="ECO:0000256" key="1">
    <source>
        <dbReference type="SAM" id="Phobius"/>
    </source>
</evidence>
<proteinExistence type="predicted"/>
<keyword evidence="1" id="KW-0472">Membrane</keyword>
<gene>
    <name evidence="2" type="ORF">HYFRA_00005639</name>
</gene>
<protein>
    <submittedName>
        <fullName evidence="2">Uncharacterized protein</fullName>
    </submittedName>
</protein>
<organism evidence="2 3">
    <name type="scientific">Hymenoscyphus fraxineus</name>
    <dbReference type="NCBI Taxonomy" id="746836"/>
    <lineage>
        <taxon>Eukaryota</taxon>
        <taxon>Fungi</taxon>
        <taxon>Dikarya</taxon>
        <taxon>Ascomycota</taxon>
        <taxon>Pezizomycotina</taxon>
        <taxon>Leotiomycetes</taxon>
        <taxon>Helotiales</taxon>
        <taxon>Helotiaceae</taxon>
        <taxon>Hymenoscyphus</taxon>
    </lineage>
</organism>